<dbReference type="Gene3D" id="2.60.40.1180">
    <property type="entry name" value="Golgi alpha-mannosidase II"/>
    <property type="match status" value="1"/>
</dbReference>
<dbReference type="OMA" id="DRYPPMR"/>
<accession>X6M9A5</accession>
<dbReference type="SUPFAM" id="SSF51011">
    <property type="entry name" value="Glycosyl hydrolase domain"/>
    <property type="match status" value="1"/>
</dbReference>
<feature type="chain" id="PRO_5004975180" description="Alpha-galactosidase" evidence="9">
    <location>
        <begin position="20"/>
        <end position="446"/>
    </location>
</feature>
<dbReference type="SUPFAM" id="SSF51445">
    <property type="entry name" value="(Trans)glycosidases"/>
    <property type="match status" value="2"/>
</dbReference>
<keyword evidence="5 8" id="KW-0378">Hydrolase</keyword>
<keyword evidence="6 8" id="KW-1015">Disulfide bond</keyword>
<evidence type="ECO:0000256" key="7">
    <source>
        <dbReference type="ARBA" id="ARBA00023295"/>
    </source>
</evidence>
<dbReference type="PANTHER" id="PTHR11452">
    <property type="entry name" value="ALPHA-GALACTOSIDASE/ALPHA-N-ACETYLGALACTOSAMINIDASE"/>
    <property type="match status" value="1"/>
</dbReference>
<dbReference type="OrthoDB" id="5795902at2759"/>
<evidence type="ECO:0000259" key="10">
    <source>
        <dbReference type="Pfam" id="PF17801"/>
    </source>
</evidence>
<evidence type="ECO:0000256" key="9">
    <source>
        <dbReference type="SAM" id="SignalP"/>
    </source>
</evidence>
<dbReference type="InterPro" id="IPR017853">
    <property type="entry name" value="GH"/>
</dbReference>
<keyword evidence="4 9" id="KW-0732">Signal</keyword>
<evidence type="ECO:0000313" key="11">
    <source>
        <dbReference type="EMBL" id="ETO10231.1"/>
    </source>
</evidence>
<dbReference type="InterPro" id="IPR013780">
    <property type="entry name" value="Glyco_hydro_b"/>
</dbReference>
<dbReference type="Pfam" id="PF17801">
    <property type="entry name" value="Melibiase_C"/>
    <property type="match status" value="1"/>
</dbReference>
<reference evidence="11 12" key="1">
    <citation type="journal article" date="2013" name="Curr. Biol.">
        <title>The Genome of the Foraminiferan Reticulomyxa filosa.</title>
        <authorList>
            <person name="Glockner G."/>
            <person name="Hulsmann N."/>
            <person name="Schleicher M."/>
            <person name="Noegel A.A."/>
            <person name="Eichinger L."/>
            <person name="Gallinger C."/>
            <person name="Pawlowski J."/>
            <person name="Sierra R."/>
            <person name="Euteneuer U."/>
            <person name="Pillet L."/>
            <person name="Moustafa A."/>
            <person name="Platzer M."/>
            <person name="Groth M."/>
            <person name="Szafranski K."/>
            <person name="Schliwa M."/>
        </authorList>
    </citation>
    <scope>NUCLEOTIDE SEQUENCE [LARGE SCALE GENOMIC DNA]</scope>
</reference>
<gene>
    <name evidence="11" type="ORF">RFI_27149</name>
</gene>
<dbReference type="FunFam" id="2.60.40.1180:FF:000008">
    <property type="entry name" value="Alpha-galactosidase"/>
    <property type="match status" value="1"/>
</dbReference>
<dbReference type="PANTHER" id="PTHR11452:SF75">
    <property type="entry name" value="ALPHA-GALACTOSIDASE MEL1"/>
    <property type="match status" value="1"/>
</dbReference>
<comment type="catalytic activity">
    <reaction evidence="1 8">
        <text>Hydrolysis of terminal, non-reducing alpha-D-galactose residues in alpha-D-galactosides, including galactose oligosaccharides, galactomannans and galactolipids.</text>
        <dbReference type="EC" id="3.2.1.22"/>
    </reaction>
</comment>
<dbReference type="Proteomes" id="UP000023152">
    <property type="component" value="Unassembled WGS sequence"/>
</dbReference>
<evidence type="ECO:0000256" key="5">
    <source>
        <dbReference type="ARBA" id="ARBA00022801"/>
    </source>
</evidence>
<evidence type="ECO:0000256" key="3">
    <source>
        <dbReference type="ARBA" id="ARBA00012755"/>
    </source>
</evidence>
<dbReference type="GO" id="GO:0004557">
    <property type="term" value="F:alpha-galactosidase activity"/>
    <property type="evidence" value="ECO:0007669"/>
    <property type="project" value="UniProtKB-EC"/>
</dbReference>
<dbReference type="GO" id="GO:0005975">
    <property type="term" value="P:carbohydrate metabolic process"/>
    <property type="evidence" value="ECO:0007669"/>
    <property type="project" value="InterPro"/>
</dbReference>
<dbReference type="CDD" id="cd14792">
    <property type="entry name" value="GH27"/>
    <property type="match status" value="1"/>
</dbReference>
<dbReference type="Gene3D" id="3.20.20.70">
    <property type="entry name" value="Aldolase class I"/>
    <property type="match status" value="2"/>
</dbReference>
<sequence length="446" mass="49171">MSAMLLLYSLVGWLGIAKGLNNGLGLTPQMGWNSWNAFHCNIDQTLIQETIQAMITTNLSSVGYVYVNMDDCWAYARTPGTNVIIPEPTTFPDGIAPLAQLAHANGLKFGLYSDAGNFTCAGRPGSLGYETIDANTYAGWGVDYLKYDNCYDDNIPPETRYPVMRDALNATGRPIFYSMCEWGVDDPWTWCVCFLCIRNAYVRFHPPWILYVLKRDETQCSDPVQTFSNANNVCSGNVPQSSHFHRAGDVGNSWRTTGDISDNWDSMLSNWDNNGPAADAGPGGWNDPDMVFLCCLEVGNGGMTTTEYISHFSLWCIGKAPLIIGCDIRDMSADTKMILMNKEAIAISQDPLGQQCTMVASQNSGNQNVYGTPLSNDGYAIVFLNRWNNSAVNIPVTWTQLGLNSDTSYSIRDLWAHEDLGVYKGSFTAEQVSPHGVMMVRLTPTS</sequence>
<keyword evidence="12" id="KW-1185">Reference proteome</keyword>
<dbReference type="EMBL" id="ASPP01023582">
    <property type="protein sequence ID" value="ETO10231.1"/>
    <property type="molecule type" value="Genomic_DNA"/>
</dbReference>
<protein>
    <recommendedName>
        <fullName evidence="3 8">Alpha-galactosidase</fullName>
        <ecNumber evidence="3 8">3.2.1.22</ecNumber>
    </recommendedName>
    <alternativeName>
        <fullName evidence="8">Melibiase</fullName>
    </alternativeName>
</protein>
<evidence type="ECO:0000256" key="4">
    <source>
        <dbReference type="ARBA" id="ARBA00022729"/>
    </source>
</evidence>
<comment type="caution">
    <text evidence="11">The sequence shown here is derived from an EMBL/GenBank/DDBJ whole genome shotgun (WGS) entry which is preliminary data.</text>
</comment>
<dbReference type="InterPro" id="IPR002241">
    <property type="entry name" value="Glyco_hydro_27"/>
</dbReference>
<name>X6M9A5_RETFI</name>
<feature type="signal peptide" evidence="9">
    <location>
        <begin position="1"/>
        <end position="19"/>
    </location>
</feature>
<dbReference type="PRINTS" id="PR00740">
    <property type="entry name" value="GLHYDRLASE27"/>
</dbReference>
<comment type="similarity">
    <text evidence="2 8">Belongs to the glycosyl hydrolase 27 family.</text>
</comment>
<evidence type="ECO:0000256" key="6">
    <source>
        <dbReference type="ARBA" id="ARBA00023157"/>
    </source>
</evidence>
<evidence type="ECO:0000256" key="1">
    <source>
        <dbReference type="ARBA" id="ARBA00001255"/>
    </source>
</evidence>
<evidence type="ECO:0000313" key="12">
    <source>
        <dbReference type="Proteomes" id="UP000023152"/>
    </source>
</evidence>
<evidence type="ECO:0000256" key="8">
    <source>
        <dbReference type="RuleBase" id="RU361168"/>
    </source>
</evidence>
<dbReference type="Pfam" id="PF16499">
    <property type="entry name" value="Melibiase_2"/>
    <property type="match status" value="2"/>
</dbReference>
<dbReference type="AlphaFoldDB" id="X6M9A5"/>
<dbReference type="EC" id="3.2.1.22" evidence="3 8"/>
<evidence type="ECO:0000256" key="2">
    <source>
        <dbReference type="ARBA" id="ARBA00009743"/>
    </source>
</evidence>
<dbReference type="InterPro" id="IPR041233">
    <property type="entry name" value="Melibiase_C"/>
</dbReference>
<keyword evidence="7 8" id="KW-0326">Glycosidase</keyword>
<feature type="domain" description="Alpha galactosidase C-terminal" evidence="10">
    <location>
        <begin position="365"/>
        <end position="442"/>
    </location>
</feature>
<dbReference type="InterPro" id="IPR013785">
    <property type="entry name" value="Aldolase_TIM"/>
</dbReference>
<proteinExistence type="inferred from homology"/>
<organism evidence="11 12">
    <name type="scientific">Reticulomyxa filosa</name>
    <dbReference type="NCBI Taxonomy" id="46433"/>
    <lineage>
        <taxon>Eukaryota</taxon>
        <taxon>Sar</taxon>
        <taxon>Rhizaria</taxon>
        <taxon>Retaria</taxon>
        <taxon>Foraminifera</taxon>
        <taxon>Monothalamids</taxon>
        <taxon>Reticulomyxidae</taxon>
        <taxon>Reticulomyxa</taxon>
    </lineage>
</organism>